<dbReference type="EMBL" id="WAAT01000014">
    <property type="protein sequence ID" value="KAB1070442.1"/>
    <property type="molecule type" value="Genomic_DNA"/>
</dbReference>
<dbReference type="GO" id="GO:0005524">
    <property type="term" value="F:ATP binding"/>
    <property type="evidence" value="ECO:0007669"/>
    <property type="project" value="UniProtKB-KW"/>
</dbReference>
<reference evidence="2 3" key="1">
    <citation type="submission" date="2019-09" db="EMBL/GenBank/DDBJ databases">
        <authorList>
            <person name="Cao W.R."/>
        </authorList>
    </citation>
    <scope>NUCLEOTIDE SEQUENCE [LARGE SCALE GENOMIC DNA]</scope>
    <source>
        <strain evidence="2 3">B1N29</strain>
    </source>
</reference>
<dbReference type="Pfam" id="PF12128">
    <property type="entry name" value="DUF3584"/>
    <property type="match status" value="1"/>
</dbReference>
<keyword evidence="2" id="KW-0067">ATP-binding</keyword>
<dbReference type="SUPFAM" id="SSF52540">
    <property type="entry name" value="P-loop containing nucleoside triphosphate hydrolases"/>
    <property type="match status" value="1"/>
</dbReference>
<organism evidence="2 3">
    <name type="scientific">Pseudotamlana haliotis</name>
    <dbReference type="NCBI Taxonomy" id="2614804"/>
    <lineage>
        <taxon>Bacteria</taxon>
        <taxon>Pseudomonadati</taxon>
        <taxon>Bacteroidota</taxon>
        <taxon>Flavobacteriia</taxon>
        <taxon>Flavobacteriales</taxon>
        <taxon>Flavobacteriaceae</taxon>
        <taxon>Pseudotamlana</taxon>
    </lineage>
</organism>
<evidence type="ECO:0000256" key="1">
    <source>
        <dbReference type="SAM" id="Coils"/>
    </source>
</evidence>
<feature type="coiled-coil region" evidence="1">
    <location>
        <begin position="605"/>
        <end position="632"/>
    </location>
</feature>
<keyword evidence="1" id="KW-0175">Coiled coil</keyword>
<dbReference type="InterPro" id="IPR027417">
    <property type="entry name" value="P-loop_NTPase"/>
</dbReference>
<evidence type="ECO:0000313" key="2">
    <source>
        <dbReference type="EMBL" id="KAB1070442.1"/>
    </source>
</evidence>
<feature type="coiled-coil region" evidence="1">
    <location>
        <begin position="427"/>
        <end position="545"/>
    </location>
</feature>
<dbReference type="Proteomes" id="UP000441333">
    <property type="component" value="Unassembled WGS sequence"/>
</dbReference>
<sequence>MRYLNKIIFINSASVQYAEIELDGNVHLIGTQGVGKSTLLRAILFFYNANKTKLGIPKQKKGFDDYYFQYQNSYIIYEILKDNIPFCVLVYKVNGKVAFRFFNSEYKKELFIDNDNRAFESWDNIRNAFGRGIHYTNKIKSYEEYRRIIYGDNSGLKSEFKKYALVESKQYQNIPRTIQNVLLNTNLEAKFIKDTIINSINDEEFVIDIENYSKNHLRDFETQINDIKLWFKENRKGQIIVRIQADKITDKYRIYNFLKREKKELAYELAARIDFIESEKPILNSSFSKENNELSILSQKRENLIKTHRKREQDVVSDIKLITTELAKAKQKQTEYESQNIKDIIAKVSKKEALTIEQKTLGEEKNLLTAKFTEVNQKFEALISQIQNQKQEFTNTQNGEIVKIKSDFNENKSSIFDTYQKLINQIKEETQNDIDKANSVLEKVKETENKFKRDKAELKHKTFFLADIDKCKEDKKTLEKQISTSQIVIQNATNETKTIRKEWELDTKEIERNHKLSIEKENEKSEKLRLKIEKIENKIQQSKSSLYGWLNDNIDNWQNTIGKVIDEENVLFNTELNPKLIDSNSSTLFGIELNLNTLKNRVKSVKEYNQEIKDYKIKVIEIQNKIQQLNTNKEDNLLKLKTKFRKKLNNLKDIIAENEYSISQNKEKLKKNRIEINEWISKAKLEKEAILQKLENDIDEIASKKLKAEENLESIKKGIKRKINHKEKERNSEIKSFEESKIQKIYEINTSISENKLASDKRIQKLKKEQTSELNKKGADTERLNIIDNRLNNITNDLDYIKDIETIVIEYNKDKRELFDKVPQLKVDKISLEKKQTSMVDTHKIELNKFNTKYSKQVQFVKSIKSKIEEFENDLKELENFKVSDAFVSIQNHYDNPETIADFDKQKKATSLISEVNNKYYKSIDTFKELQQSTNAFLGNFDEHNVFKFKVKINTDSEFLNFASELKEFIEEDKIKEYEKRVNSRFANIIHLIGRETTELNSKQGEIEKIIRKINYDFLGKNFIEAIKSMEIKTLESSNSIVKLLIQIKEFNDENSLSLGESNLFTSSESNSKNQKAIDLLKQLVKELDKSKNSNLTLSESFDLQFRIIENDNDSGWVEKLSNVGSNGTDILVKAMINISLLNVFKVDASKKFKDFKLHCMMDEIGTLHPTNQKGILKFANERNILLINGSPTSQNATDYKYTYKLAKEQSKTNSKKYITKINRLVKKVNNKVLN</sequence>
<dbReference type="RefSeq" id="WP_150936305.1">
    <property type="nucleotide sequence ID" value="NZ_WAAT01000014.1"/>
</dbReference>
<name>A0A6N6MN09_9FLAO</name>
<evidence type="ECO:0000313" key="3">
    <source>
        <dbReference type="Proteomes" id="UP000441333"/>
    </source>
</evidence>
<dbReference type="AlphaFoldDB" id="A0A6N6MN09"/>
<gene>
    <name evidence="2" type="ORF">F6U93_01870</name>
</gene>
<accession>A0A6N6MN09</accession>
<proteinExistence type="predicted"/>
<feature type="coiled-coil region" evidence="1">
    <location>
        <begin position="684"/>
        <end position="729"/>
    </location>
</feature>
<protein>
    <submittedName>
        <fullName evidence="2">ATP-binding protein</fullName>
    </submittedName>
</protein>
<comment type="caution">
    <text evidence="2">The sequence shown here is derived from an EMBL/GenBank/DDBJ whole genome shotgun (WGS) entry which is preliminary data.</text>
</comment>
<dbReference type="InterPro" id="IPR021979">
    <property type="entry name" value="DUF3584"/>
</dbReference>
<keyword evidence="3" id="KW-1185">Reference proteome</keyword>
<keyword evidence="2" id="KW-0547">Nucleotide-binding</keyword>